<dbReference type="Gene3D" id="2.40.50.910">
    <property type="entry name" value="Type VII secretion system EccB, repeat 3 domain"/>
    <property type="match status" value="1"/>
</dbReference>
<keyword evidence="8 11" id="KW-1133">Transmembrane helix</keyword>
<evidence type="ECO:0000256" key="11">
    <source>
        <dbReference type="SAM" id="Phobius"/>
    </source>
</evidence>
<evidence type="ECO:0000313" key="12">
    <source>
        <dbReference type="EMBL" id="MBG6093517.1"/>
    </source>
</evidence>
<dbReference type="EMBL" id="JADOUA010000001">
    <property type="protein sequence ID" value="MBG6093517.1"/>
    <property type="molecule type" value="Genomic_DNA"/>
</dbReference>
<dbReference type="GO" id="GO:0005576">
    <property type="term" value="C:extracellular region"/>
    <property type="evidence" value="ECO:0007669"/>
    <property type="project" value="TreeGrafter"/>
</dbReference>
<dbReference type="InterPro" id="IPR007795">
    <property type="entry name" value="T7SS_EccB"/>
</dbReference>
<keyword evidence="13" id="KW-1185">Reference proteome</keyword>
<dbReference type="RefSeq" id="WP_197015564.1">
    <property type="nucleotide sequence ID" value="NZ_BAABES010000003.1"/>
</dbReference>
<comment type="caution">
    <text evidence="12">The sequence shown here is derived from an EMBL/GenBank/DDBJ whole genome shotgun (WGS) entry which is preliminary data.</text>
</comment>
<evidence type="ECO:0000256" key="4">
    <source>
        <dbReference type="ARBA" id="ARBA00022692"/>
    </source>
</evidence>
<dbReference type="Pfam" id="PF05108">
    <property type="entry name" value="T7SS_ESX1_EccB"/>
    <property type="match status" value="1"/>
</dbReference>
<comment type="subcellular location">
    <subcellularLocation>
        <location evidence="1">Cell membrane</location>
        <topology evidence="1">Single-pass membrane protein</topology>
    </subcellularLocation>
</comment>
<evidence type="ECO:0000256" key="6">
    <source>
        <dbReference type="ARBA" id="ARBA00022801"/>
    </source>
</evidence>
<evidence type="ECO:0000256" key="2">
    <source>
        <dbReference type="ARBA" id="ARBA00008149"/>
    </source>
</evidence>
<evidence type="ECO:0000256" key="10">
    <source>
        <dbReference type="SAM" id="MobiDB-lite"/>
    </source>
</evidence>
<dbReference type="GO" id="GO:0016787">
    <property type="term" value="F:hydrolase activity"/>
    <property type="evidence" value="ECO:0007669"/>
    <property type="project" value="UniProtKB-KW"/>
</dbReference>
<keyword evidence="7" id="KW-0067">ATP-binding</keyword>
<evidence type="ECO:0000256" key="7">
    <source>
        <dbReference type="ARBA" id="ARBA00022840"/>
    </source>
</evidence>
<dbReference type="Proteomes" id="UP000614047">
    <property type="component" value="Unassembled WGS sequence"/>
</dbReference>
<gene>
    <name evidence="12" type="ORF">IW256_007630</name>
</gene>
<feature type="region of interest" description="Disordered" evidence="10">
    <location>
        <begin position="118"/>
        <end position="142"/>
    </location>
</feature>
<dbReference type="NCBIfam" id="TIGR03919">
    <property type="entry name" value="T7SS_EccB"/>
    <property type="match status" value="1"/>
</dbReference>
<proteinExistence type="inferred from homology"/>
<evidence type="ECO:0000256" key="9">
    <source>
        <dbReference type="ARBA" id="ARBA00023136"/>
    </source>
</evidence>
<feature type="transmembrane region" description="Helical" evidence="11">
    <location>
        <begin position="39"/>
        <end position="62"/>
    </location>
</feature>
<name>A0A931DPN4_9ACTN</name>
<accession>A0A931DPN4</accession>
<feature type="region of interest" description="Disordered" evidence="10">
    <location>
        <begin position="289"/>
        <end position="313"/>
    </location>
</feature>
<sequence>MQTRKDLYQAHRLMTQRVALALLQGKPGAAESPLRRTGVGTLCGVMVVVLLAAGFGVSGLVFKGGARNLQQPGLVLIERETGAAYAYSARDRKLIPFLNYASARLAMSTTSIRRKTVSSRSLSRYGRGPMTGIQGAPESLPEPDRLTKAPWSLCVRGTSVSLAGGRDVGGRALADGQGVLVQGGTQTWLIWRHTRLRVSPQAARVLTADRPVPVDERWLNGLPQGPDFAPPPVPRWGQRSPGPDGTPTPIGQVFRVAAVAGTPARWYVQLADGLAGISQTQARLLLESAGSAPHAPGPPRDINPGAAGARPSQTTLYRRDIPENPPEIMPYQATEPLCAVYRDTGKLSTESRFTIGGALPTAPSGGTGLDQVLMPGGGTFAGTLSGPGQKPQAFSLLTEQGVRYPIATADDVAKLGYSLNSAVPVPANLLQLFRQGPVLTSSEAIRPVPAT</sequence>
<evidence type="ECO:0000313" key="13">
    <source>
        <dbReference type="Proteomes" id="UP000614047"/>
    </source>
</evidence>
<dbReference type="GO" id="GO:0005524">
    <property type="term" value="F:ATP binding"/>
    <property type="evidence" value="ECO:0007669"/>
    <property type="project" value="UniProtKB-KW"/>
</dbReference>
<dbReference type="GO" id="GO:0005886">
    <property type="term" value="C:plasma membrane"/>
    <property type="evidence" value="ECO:0007669"/>
    <property type="project" value="UniProtKB-SubCell"/>
</dbReference>
<keyword evidence="3" id="KW-1003">Cell membrane</keyword>
<keyword evidence="4 11" id="KW-0812">Transmembrane</keyword>
<dbReference type="PANTHER" id="PTHR40765">
    <property type="entry name" value="ESX-2 SECRETION SYSTEM ATPASE ECCB2"/>
    <property type="match status" value="1"/>
</dbReference>
<comment type="similarity">
    <text evidence="2">Belongs to the EccB family.</text>
</comment>
<organism evidence="12 13">
    <name type="scientific">Actinomadura viridis</name>
    <dbReference type="NCBI Taxonomy" id="58110"/>
    <lineage>
        <taxon>Bacteria</taxon>
        <taxon>Bacillati</taxon>
        <taxon>Actinomycetota</taxon>
        <taxon>Actinomycetes</taxon>
        <taxon>Streptosporangiales</taxon>
        <taxon>Thermomonosporaceae</taxon>
        <taxon>Actinomadura</taxon>
    </lineage>
</organism>
<keyword evidence="5" id="KW-0547">Nucleotide-binding</keyword>
<dbReference type="AlphaFoldDB" id="A0A931DPN4"/>
<feature type="region of interest" description="Disordered" evidence="10">
    <location>
        <begin position="219"/>
        <end position="247"/>
    </location>
</feature>
<evidence type="ECO:0000256" key="1">
    <source>
        <dbReference type="ARBA" id="ARBA00004162"/>
    </source>
</evidence>
<reference evidence="12" key="1">
    <citation type="submission" date="2020-11" db="EMBL/GenBank/DDBJ databases">
        <title>Sequencing the genomes of 1000 actinobacteria strains.</title>
        <authorList>
            <person name="Klenk H.-P."/>
        </authorList>
    </citation>
    <scope>NUCLEOTIDE SEQUENCE</scope>
    <source>
        <strain evidence="12">DSM 43175</strain>
    </source>
</reference>
<protein>
    <submittedName>
        <fullName evidence="12">Type VII secretion protein EccB</fullName>
    </submittedName>
</protein>
<evidence type="ECO:0000256" key="8">
    <source>
        <dbReference type="ARBA" id="ARBA00022989"/>
    </source>
</evidence>
<evidence type="ECO:0000256" key="5">
    <source>
        <dbReference type="ARBA" id="ARBA00022741"/>
    </source>
</evidence>
<dbReference type="InterPro" id="IPR042485">
    <property type="entry name" value="T7SS_EccB_R3"/>
</dbReference>
<dbReference type="PANTHER" id="PTHR40765:SF2">
    <property type="entry name" value="ESX-2 SECRETION SYSTEM ATPASE ECCB2"/>
    <property type="match status" value="1"/>
</dbReference>
<keyword evidence="9 11" id="KW-0472">Membrane</keyword>
<dbReference type="InterPro" id="IPR044857">
    <property type="entry name" value="T7SS_EccB_R1"/>
</dbReference>
<evidence type="ECO:0000256" key="3">
    <source>
        <dbReference type="ARBA" id="ARBA00022475"/>
    </source>
</evidence>
<dbReference type="Gene3D" id="3.30.2390.20">
    <property type="entry name" value="Type VII secretion system EccB, repeat 1 domain"/>
    <property type="match status" value="1"/>
</dbReference>
<keyword evidence="6" id="KW-0378">Hydrolase</keyword>